<dbReference type="AlphaFoldDB" id="A0A235BCB7"/>
<dbReference type="InterPro" id="IPR008337">
    <property type="entry name" value="Capsule_biosynth_CapB"/>
</dbReference>
<dbReference type="Gene3D" id="3.40.1190.10">
    <property type="entry name" value="Mur-like, catalytic domain"/>
    <property type="match status" value="1"/>
</dbReference>
<sequence length="396" mass="44281">MLLIPLLLVGLLLLGIWEWRKHQKVIQSIPLRINVNGIRGKSTVTRLITGIMIEAGMHTVGKTTGTQARMIYWYTDEEEPIIRLPEGPNIREQKNVVTKASRMGADCLVSECMAVNPDYQIVFQERMLKANVGVIVNVLEDHMDVMGPTLDEVAEAFTATIPYRGYLIVNESPYVPYFRKIARRRKTRVIVCDTSRISEDYLRQFETMIFPENAALALAVAEAAGVDEETAFRGMLNAPPDPGAMSILPVGDPQRPAYFANGFAANDAASTLNIWQRITELGYPVEQLPVVIMNCRPDRVDRTEQFAEDVLPQIEMEALVVIGESTRPIIEAHEQRKISARTLLNLEEASTEEVMEQLTPLLSDRVIYGVGNIHGAAEPLCEALEEMKHKPISNVS</sequence>
<reference evidence="2 3" key="1">
    <citation type="submission" date="2017-07" db="EMBL/GenBank/DDBJ databases">
        <title>The genome sequence of Paludifilum halophilum highlights mechanisms for microbial adaptation to high salt environemnts.</title>
        <authorList>
            <person name="Belbahri L."/>
        </authorList>
    </citation>
    <scope>NUCLEOTIDE SEQUENCE [LARGE SCALE GENOMIC DNA]</scope>
    <source>
        <strain evidence="2 3">DSM 102817</strain>
    </source>
</reference>
<proteinExistence type="predicted"/>
<feature type="domain" description="Mur ligase central" evidence="1">
    <location>
        <begin position="37"/>
        <end position="200"/>
    </location>
</feature>
<dbReference type="Pfam" id="PF08245">
    <property type="entry name" value="Mur_ligase_M"/>
    <property type="match status" value="1"/>
</dbReference>
<dbReference type="PRINTS" id="PR01758">
    <property type="entry name" value="CAPSULEPROTB"/>
</dbReference>
<evidence type="ECO:0000313" key="3">
    <source>
        <dbReference type="Proteomes" id="UP000215459"/>
    </source>
</evidence>
<name>A0A235BCB7_9BACL</name>
<keyword evidence="3" id="KW-1185">Reference proteome</keyword>
<evidence type="ECO:0000259" key="1">
    <source>
        <dbReference type="Pfam" id="PF08245"/>
    </source>
</evidence>
<accession>A0A235BCB7</accession>
<dbReference type="NCBIfam" id="TIGR04012">
    <property type="entry name" value="poly_gGlu_PgsB"/>
    <property type="match status" value="1"/>
</dbReference>
<dbReference type="InterPro" id="IPR013221">
    <property type="entry name" value="Mur_ligase_cen"/>
</dbReference>
<dbReference type="InterPro" id="IPR050061">
    <property type="entry name" value="MurCDEF_pg_biosynth"/>
</dbReference>
<comment type="caution">
    <text evidence="2">The sequence shown here is derived from an EMBL/GenBank/DDBJ whole genome shotgun (WGS) entry which is preliminary data.</text>
</comment>
<gene>
    <name evidence="2" type="primary">pgsB</name>
    <name evidence="2" type="ORF">CHM34_02875</name>
</gene>
<organism evidence="2 3">
    <name type="scientific">Paludifilum halophilum</name>
    <dbReference type="NCBI Taxonomy" id="1642702"/>
    <lineage>
        <taxon>Bacteria</taxon>
        <taxon>Bacillati</taxon>
        <taxon>Bacillota</taxon>
        <taxon>Bacilli</taxon>
        <taxon>Bacillales</taxon>
        <taxon>Thermoactinomycetaceae</taxon>
        <taxon>Paludifilum</taxon>
    </lineage>
</organism>
<evidence type="ECO:0000313" key="2">
    <source>
        <dbReference type="EMBL" id="OYD09934.1"/>
    </source>
</evidence>
<dbReference type="Proteomes" id="UP000215459">
    <property type="component" value="Unassembled WGS sequence"/>
</dbReference>
<dbReference type="GO" id="GO:0016881">
    <property type="term" value="F:acid-amino acid ligase activity"/>
    <property type="evidence" value="ECO:0007669"/>
    <property type="project" value="InterPro"/>
</dbReference>
<dbReference type="GO" id="GO:0045227">
    <property type="term" value="P:capsule polysaccharide biosynthetic process"/>
    <property type="evidence" value="ECO:0007669"/>
    <property type="project" value="InterPro"/>
</dbReference>
<protein>
    <submittedName>
        <fullName evidence="2">Poly-gamma-glutamate synthase PgsB</fullName>
    </submittedName>
</protein>
<dbReference type="PANTHER" id="PTHR43445">
    <property type="entry name" value="UDP-N-ACETYLMURAMATE--L-ALANINE LIGASE-RELATED"/>
    <property type="match status" value="1"/>
</dbReference>
<dbReference type="EMBL" id="NOWF01000001">
    <property type="protein sequence ID" value="OYD09934.1"/>
    <property type="molecule type" value="Genomic_DNA"/>
</dbReference>
<dbReference type="RefSeq" id="WP_094263036.1">
    <property type="nucleotide sequence ID" value="NZ_NOWF01000001.1"/>
</dbReference>
<dbReference type="PANTHER" id="PTHR43445:SF1">
    <property type="entry name" value="PGA SYNTHASE CAPB"/>
    <property type="match status" value="1"/>
</dbReference>
<dbReference type="SUPFAM" id="SSF53623">
    <property type="entry name" value="MurD-like peptide ligases, catalytic domain"/>
    <property type="match status" value="1"/>
</dbReference>
<dbReference type="GO" id="GO:0016020">
    <property type="term" value="C:membrane"/>
    <property type="evidence" value="ECO:0007669"/>
    <property type="project" value="InterPro"/>
</dbReference>
<dbReference type="InterPro" id="IPR036565">
    <property type="entry name" value="Mur-like_cat_sf"/>
</dbReference>
<dbReference type="OrthoDB" id="2884at2"/>
<dbReference type="GO" id="GO:0005524">
    <property type="term" value="F:ATP binding"/>
    <property type="evidence" value="ECO:0007669"/>
    <property type="project" value="InterPro"/>
</dbReference>